<dbReference type="RefSeq" id="XP_009034747.1">
    <property type="nucleotide sequence ID" value="XM_009036499.1"/>
</dbReference>
<dbReference type="Proteomes" id="UP000002729">
    <property type="component" value="Unassembled WGS sequence"/>
</dbReference>
<evidence type="ECO:0000256" key="1">
    <source>
        <dbReference type="ARBA" id="ARBA00008683"/>
    </source>
</evidence>
<gene>
    <name evidence="3" type="ORF">AURANDRAFT_3938</name>
</gene>
<accession>F0Y3L4</accession>
<feature type="non-terminal residue" evidence="3">
    <location>
        <position position="201"/>
    </location>
</feature>
<sequence length="201" mass="21407">DRHGLREVRAQVDRVLAVVRPGDEAVVLVESPGGEVSAVGAVAGQIRRQIARLRRATRATACVDAIAASGGYMAAVVAHEVRAAPFALVGSVGVVSYVPNVQRLCERSEIDVHARTGVLTAGSDKRTVDVVGVVTPEDERKAREELRLIHDVFKSHCVKYRPRLADDIDSLASGAAWLGAHALSLGLVDAVDTSDDYLARL</sequence>
<name>F0Y3L4_AURAN</name>
<comment type="similarity">
    <text evidence="1">Belongs to the peptidase S49 family.</text>
</comment>
<dbReference type="AlphaFoldDB" id="F0Y3L4"/>
<proteinExistence type="inferred from homology"/>
<reference evidence="3 4" key="1">
    <citation type="journal article" date="2011" name="Proc. Natl. Acad. Sci. U.S.A.">
        <title>Niche of harmful alga Aureococcus anophagefferens revealed through ecogenomics.</title>
        <authorList>
            <person name="Gobler C.J."/>
            <person name="Berry D.L."/>
            <person name="Dyhrman S.T."/>
            <person name="Wilhelm S.W."/>
            <person name="Salamov A."/>
            <person name="Lobanov A.V."/>
            <person name="Zhang Y."/>
            <person name="Collier J.L."/>
            <person name="Wurch L.L."/>
            <person name="Kustka A.B."/>
            <person name="Dill B.D."/>
            <person name="Shah M."/>
            <person name="VerBerkmoes N.C."/>
            <person name="Kuo A."/>
            <person name="Terry A."/>
            <person name="Pangilinan J."/>
            <person name="Lindquist E.A."/>
            <person name="Lucas S."/>
            <person name="Paulsen I.T."/>
            <person name="Hattenrath-Lehmann T.K."/>
            <person name="Talmage S.C."/>
            <person name="Walker E.A."/>
            <person name="Koch F."/>
            <person name="Burson A.M."/>
            <person name="Marcoval M.A."/>
            <person name="Tang Y.Z."/>
            <person name="Lecleir G.R."/>
            <person name="Coyne K.J."/>
            <person name="Berg G.M."/>
            <person name="Bertrand E.M."/>
            <person name="Saito M.A."/>
            <person name="Gladyshev V.N."/>
            <person name="Grigoriev I.V."/>
        </authorList>
    </citation>
    <scope>NUCLEOTIDE SEQUENCE [LARGE SCALE GENOMIC DNA]</scope>
    <source>
        <strain evidence="4">CCMP 1984</strain>
    </source>
</reference>
<evidence type="ECO:0000313" key="4">
    <source>
        <dbReference type="Proteomes" id="UP000002729"/>
    </source>
</evidence>
<dbReference type="EMBL" id="GL833124">
    <property type="protein sequence ID" value="EGB10550.1"/>
    <property type="molecule type" value="Genomic_DNA"/>
</dbReference>
<protein>
    <recommendedName>
        <fullName evidence="2">Peptidase S49 domain-containing protein</fullName>
    </recommendedName>
</protein>
<dbReference type="InterPro" id="IPR029045">
    <property type="entry name" value="ClpP/crotonase-like_dom_sf"/>
</dbReference>
<dbReference type="InParanoid" id="F0Y3L4"/>
<dbReference type="GO" id="GO:0008233">
    <property type="term" value="F:peptidase activity"/>
    <property type="evidence" value="ECO:0007669"/>
    <property type="project" value="InterPro"/>
</dbReference>
<dbReference type="GO" id="GO:0006508">
    <property type="term" value="P:proteolysis"/>
    <property type="evidence" value="ECO:0007669"/>
    <property type="project" value="InterPro"/>
</dbReference>
<feature type="domain" description="Peptidase S49" evidence="2">
    <location>
        <begin position="59"/>
        <end position="200"/>
    </location>
</feature>
<keyword evidence="4" id="KW-1185">Reference proteome</keyword>
<dbReference type="SUPFAM" id="SSF52096">
    <property type="entry name" value="ClpP/crotonase"/>
    <property type="match status" value="1"/>
</dbReference>
<evidence type="ECO:0000313" key="3">
    <source>
        <dbReference type="EMBL" id="EGB10550.1"/>
    </source>
</evidence>
<dbReference type="PANTHER" id="PTHR42987">
    <property type="entry name" value="PEPTIDASE S49"/>
    <property type="match status" value="1"/>
</dbReference>
<dbReference type="Pfam" id="PF01343">
    <property type="entry name" value="Peptidase_S49"/>
    <property type="match status" value="1"/>
</dbReference>
<dbReference type="InterPro" id="IPR002142">
    <property type="entry name" value="Peptidase_S49"/>
</dbReference>
<dbReference type="GeneID" id="20221976"/>
<evidence type="ECO:0000259" key="2">
    <source>
        <dbReference type="Pfam" id="PF01343"/>
    </source>
</evidence>
<dbReference type="KEGG" id="aaf:AURANDRAFT_3938"/>
<dbReference type="OrthoDB" id="45421at2759"/>
<organism evidence="4">
    <name type="scientific">Aureococcus anophagefferens</name>
    <name type="common">Harmful bloom alga</name>
    <dbReference type="NCBI Taxonomy" id="44056"/>
    <lineage>
        <taxon>Eukaryota</taxon>
        <taxon>Sar</taxon>
        <taxon>Stramenopiles</taxon>
        <taxon>Ochrophyta</taxon>
        <taxon>Pelagophyceae</taxon>
        <taxon>Pelagomonadales</taxon>
        <taxon>Pelagomonadaceae</taxon>
        <taxon>Aureococcus</taxon>
    </lineage>
</organism>
<dbReference type="PANTHER" id="PTHR42987:SF4">
    <property type="entry name" value="PROTEASE SOHB-RELATED"/>
    <property type="match status" value="1"/>
</dbReference>
<feature type="non-terminal residue" evidence="3">
    <location>
        <position position="1"/>
    </location>
</feature>
<dbReference type="Gene3D" id="3.90.226.10">
    <property type="entry name" value="2-enoyl-CoA Hydratase, Chain A, domain 1"/>
    <property type="match status" value="1"/>
</dbReference>